<sequence>MKGHARLQTRDTPLPAAWTRPSVAHEGDE</sequence>
<organism evidence="2 3">
    <name type="scientific">Portunus trituberculatus</name>
    <name type="common">Swimming crab</name>
    <name type="synonym">Neptunus trituberculatus</name>
    <dbReference type="NCBI Taxonomy" id="210409"/>
    <lineage>
        <taxon>Eukaryota</taxon>
        <taxon>Metazoa</taxon>
        <taxon>Ecdysozoa</taxon>
        <taxon>Arthropoda</taxon>
        <taxon>Crustacea</taxon>
        <taxon>Multicrustacea</taxon>
        <taxon>Malacostraca</taxon>
        <taxon>Eumalacostraca</taxon>
        <taxon>Eucarida</taxon>
        <taxon>Decapoda</taxon>
        <taxon>Pleocyemata</taxon>
        <taxon>Brachyura</taxon>
        <taxon>Eubrachyura</taxon>
        <taxon>Portunoidea</taxon>
        <taxon>Portunidae</taxon>
        <taxon>Portuninae</taxon>
        <taxon>Portunus</taxon>
    </lineage>
</organism>
<evidence type="ECO:0000313" key="2">
    <source>
        <dbReference type="EMBL" id="MPC50915.1"/>
    </source>
</evidence>
<name>A0A5B7G016_PORTR</name>
<dbReference type="EMBL" id="VSRR010009806">
    <property type="protein sequence ID" value="MPC50915.1"/>
    <property type="molecule type" value="Genomic_DNA"/>
</dbReference>
<reference evidence="2 3" key="1">
    <citation type="submission" date="2019-05" db="EMBL/GenBank/DDBJ databases">
        <title>Another draft genome of Portunus trituberculatus and its Hox gene families provides insights of decapod evolution.</title>
        <authorList>
            <person name="Jeong J.-H."/>
            <person name="Song I."/>
            <person name="Kim S."/>
            <person name="Choi T."/>
            <person name="Kim D."/>
            <person name="Ryu S."/>
            <person name="Kim W."/>
        </authorList>
    </citation>
    <scope>NUCLEOTIDE SEQUENCE [LARGE SCALE GENOMIC DNA]</scope>
    <source>
        <tissue evidence="2">Muscle</tissue>
    </source>
</reference>
<keyword evidence="3" id="KW-1185">Reference proteome</keyword>
<dbReference type="Proteomes" id="UP000324222">
    <property type="component" value="Unassembled WGS sequence"/>
</dbReference>
<protein>
    <submittedName>
        <fullName evidence="2">Uncharacterized protein</fullName>
    </submittedName>
</protein>
<gene>
    <name evidence="2" type="ORF">E2C01_044748</name>
</gene>
<evidence type="ECO:0000256" key="1">
    <source>
        <dbReference type="SAM" id="MobiDB-lite"/>
    </source>
</evidence>
<proteinExistence type="predicted"/>
<comment type="caution">
    <text evidence="2">The sequence shown here is derived from an EMBL/GenBank/DDBJ whole genome shotgun (WGS) entry which is preliminary data.</text>
</comment>
<accession>A0A5B7G016</accession>
<evidence type="ECO:0000313" key="3">
    <source>
        <dbReference type="Proteomes" id="UP000324222"/>
    </source>
</evidence>
<feature type="region of interest" description="Disordered" evidence="1">
    <location>
        <begin position="1"/>
        <end position="29"/>
    </location>
</feature>
<dbReference type="AlphaFoldDB" id="A0A5B7G016"/>